<gene>
    <name evidence="2" type="ORF">DORFOR_02405</name>
</gene>
<comment type="caution">
    <text evidence="2">The sequence shown here is derived from an EMBL/GenBank/DDBJ whole genome shotgun (WGS) entry which is preliminary data.</text>
</comment>
<accession>B0G800</accession>
<evidence type="ECO:0000313" key="2">
    <source>
        <dbReference type="EMBL" id="EDR45804.1"/>
    </source>
</evidence>
<name>B0G800_9FIRM</name>
<reference evidence="2 3" key="2">
    <citation type="submission" date="2007-10" db="EMBL/GenBank/DDBJ databases">
        <authorList>
            <person name="Fulton L."/>
            <person name="Clifton S."/>
            <person name="Fulton B."/>
            <person name="Xu J."/>
            <person name="Minx P."/>
            <person name="Pepin K.H."/>
            <person name="Johnson M."/>
            <person name="Thiruvilangam P."/>
            <person name="Bhonagiri V."/>
            <person name="Nash W.E."/>
            <person name="Wang C."/>
            <person name="Mardis E.R."/>
            <person name="Wilson R.K."/>
        </authorList>
    </citation>
    <scope>NUCLEOTIDE SEQUENCE [LARGE SCALE GENOMIC DNA]</scope>
    <source>
        <strain evidence="2 3">ATCC 27755</strain>
    </source>
</reference>
<protein>
    <submittedName>
        <fullName evidence="2">Uncharacterized protein</fullName>
    </submittedName>
</protein>
<proteinExistence type="predicted"/>
<evidence type="ECO:0000313" key="3">
    <source>
        <dbReference type="Proteomes" id="UP000005359"/>
    </source>
</evidence>
<evidence type="ECO:0000256" key="1">
    <source>
        <dbReference type="SAM" id="MobiDB-lite"/>
    </source>
</evidence>
<feature type="compositionally biased region" description="Basic and acidic residues" evidence="1">
    <location>
        <begin position="1"/>
        <end position="19"/>
    </location>
</feature>
<dbReference type="GeneID" id="92864978"/>
<dbReference type="STRING" id="411461.DORFOR_02405"/>
<dbReference type="Proteomes" id="UP000005359">
    <property type="component" value="Unassembled WGS sequence"/>
</dbReference>
<sequence length="91" mass="11216">MRQNKKENKNKRKNEEWIQKARHASSVKDIAHVIETMQFHRIFGLIDEQEVWDKLLILDEMYRRVFFIQEEKFRMQLKEKHGAEYTIQPGR</sequence>
<dbReference type="PaxDb" id="411461-DORFOR_02405"/>
<dbReference type="RefSeq" id="WP_005334305.1">
    <property type="nucleotide sequence ID" value="NZ_AAXA02000015.1"/>
</dbReference>
<dbReference type="AlphaFoldDB" id="B0G800"/>
<feature type="region of interest" description="Disordered" evidence="1">
    <location>
        <begin position="1"/>
        <end position="21"/>
    </location>
</feature>
<reference evidence="2 3" key="1">
    <citation type="submission" date="2007-10" db="EMBL/GenBank/DDBJ databases">
        <title>Draft genome sequence of Dorea formicigenerans(ATCC 27755).</title>
        <authorList>
            <person name="Sudarsanam P."/>
            <person name="Ley R."/>
            <person name="Guruge J."/>
            <person name="Turnbaugh P.J."/>
            <person name="Mahowald M."/>
            <person name="Liep D."/>
            <person name="Gordon J."/>
        </authorList>
    </citation>
    <scope>NUCLEOTIDE SEQUENCE [LARGE SCALE GENOMIC DNA]</scope>
    <source>
        <strain evidence="2 3">ATCC 27755</strain>
    </source>
</reference>
<dbReference type="EMBL" id="AAXA02000015">
    <property type="protein sequence ID" value="EDR45804.1"/>
    <property type="molecule type" value="Genomic_DNA"/>
</dbReference>
<organism evidence="2 3">
    <name type="scientific">Dorea formicigenerans ATCC 27755</name>
    <dbReference type="NCBI Taxonomy" id="411461"/>
    <lineage>
        <taxon>Bacteria</taxon>
        <taxon>Bacillati</taxon>
        <taxon>Bacillota</taxon>
        <taxon>Clostridia</taxon>
        <taxon>Lachnospirales</taxon>
        <taxon>Lachnospiraceae</taxon>
        <taxon>Dorea</taxon>
    </lineage>
</organism>